<dbReference type="STRING" id="475255.SAMN04488101_12041"/>
<keyword evidence="10" id="KW-1185">Reference proteome</keyword>
<feature type="transmembrane region" description="Helical" evidence="6">
    <location>
        <begin position="12"/>
        <end position="31"/>
    </location>
</feature>
<feature type="transmembrane region" description="Helical" evidence="6">
    <location>
        <begin position="69"/>
        <end position="90"/>
    </location>
</feature>
<accession>A0A1W2F4T0</accession>
<dbReference type="Pfam" id="PF13567">
    <property type="entry name" value="DUF4131"/>
    <property type="match status" value="1"/>
</dbReference>
<keyword evidence="3 6" id="KW-0812">Transmembrane</keyword>
<dbReference type="PANTHER" id="PTHR30619:SF1">
    <property type="entry name" value="RECOMBINATION PROTEIN 2"/>
    <property type="match status" value="1"/>
</dbReference>
<organism evidence="9 10">
    <name type="scientific">Pedobacter nyackensis</name>
    <dbReference type="NCBI Taxonomy" id="475255"/>
    <lineage>
        <taxon>Bacteria</taxon>
        <taxon>Pseudomonadati</taxon>
        <taxon>Bacteroidota</taxon>
        <taxon>Sphingobacteriia</taxon>
        <taxon>Sphingobacteriales</taxon>
        <taxon>Sphingobacteriaceae</taxon>
        <taxon>Pedobacter</taxon>
    </lineage>
</organism>
<evidence type="ECO:0000259" key="8">
    <source>
        <dbReference type="Pfam" id="PF13567"/>
    </source>
</evidence>
<evidence type="ECO:0000256" key="5">
    <source>
        <dbReference type="ARBA" id="ARBA00023136"/>
    </source>
</evidence>
<dbReference type="NCBIfam" id="TIGR00360">
    <property type="entry name" value="ComEC_N-term"/>
    <property type="match status" value="1"/>
</dbReference>
<dbReference type="GO" id="GO:0005886">
    <property type="term" value="C:plasma membrane"/>
    <property type="evidence" value="ECO:0007669"/>
    <property type="project" value="UniProtKB-SubCell"/>
</dbReference>
<feature type="domain" description="ComEC/Rec2-related protein" evidence="7">
    <location>
        <begin position="257"/>
        <end position="519"/>
    </location>
</feature>
<feature type="transmembrane region" description="Helical" evidence="6">
    <location>
        <begin position="37"/>
        <end position="57"/>
    </location>
</feature>
<feature type="transmembrane region" description="Helical" evidence="6">
    <location>
        <begin position="357"/>
        <end position="376"/>
    </location>
</feature>
<feature type="transmembrane region" description="Helical" evidence="6">
    <location>
        <begin position="277"/>
        <end position="296"/>
    </location>
</feature>
<evidence type="ECO:0000256" key="2">
    <source>
        <dbReference type="ARBA" id="ARBA00022475"/>
    </source>
</evidence>
<feature type="transmembrane region" description="Helical" evidence="6">
    <location>
        <begin position="499"/>
        <end position="519"/>
    </location>
</feature>
<dbReference type="PANTHER" id="PTHR30619">
    <property type="entry name" value="DNA INTERNALIZATION/COMPETENCE PROTEIN COMEC/REC2"/>
    <property type="match status" value="1"/>
</dbReference>
<dbReference type="InterPro" id="IPR052159">
    <property type="entry name" value="Competence_DNA_uptake"/>
</dbReference>
<feature type="domain" description="DUF4131" evidence="8">
    <location>
        <begin position="41"/>
        <end position="215"/>
    </location>
</feature>
<keyword evidence="5 6" id="KW-0472">Membrane</keyword>
<dbReference type="OrthoDB" id="9761531at2"/>
<evidence type="ECO:0000256" key="1">
    <source>
        <dbReference type="ARBA" id="ARBA00004651"/>
    </source>
</evidence>
<reference evidence="9 10" key="1">
    <citation type="submission" date="2017-04" db="EMBL/GenBank/DDBJ databases">
        <authorList>
            <person name="Afonso C.L."/>
            <person name="Miller P.J."/>
            <person name="Scott M.A."/>
            <person name="Spackman E."/>
            <person name="Goraichik I."/>
            <person name="Dimitrov K.M."/>
            <person name="Suarez D.L."/>
            <person name="Swayne D.E."/>
        </authorList>
    </citation>
    <scope>NUCLEOTIDE SEQUENCE [LARGE SCALE GENOMIC DNA]</scope>
    <source>
        <strain evidence="9 10">DSM 19625</strain>
    </source>
</reference>
<evidence type="ECO:0000259" key="7">
    <source>
        <dbReference type="Pfam" id="PF03772"/>
    </source>
</evidence>
<name>A0A1W2F4T0_9SPHI</name>
<evidence type="ECO:0000256" key="3">
    <source>
        <dbReference type="ARBA" id="ARBA00022692"/>
    </source>
</evidence>
<dbReference type="InterPro" id="IPR025405">
    <property type="entry name" value="DUF4131"/>
</dbReference>
<feature type="transmembrane region" description="Helical" evidence="6">
    <location>
        <begin position="415"/>
        <end position="433"/>
    </location>
</feature>
<dbReference type="EMBL" id="FWYB01000020">
    <property type="protein sequence ID" value="SMD16548.1"/>
    <property type="molecule type" value="Genomic_DNA"/>
</dbReference>
<protein>
    <submittedName>
        <fullName evidence="9">Competence protein ComEC</fullName>
    </submittedName>
</protein>
<feature type="transmembrane region" description="Helical" evidence="6">
    <location>
        <begin position="308"/>
        <end position="327"/>
    </location>
</feature>
<keyword evidence="4 6" id="KW-1133">Transmembrane helix</keyword>
<proteinExistence type="predicted"/>
<gene>
    <name evidence="9" type="ORF">SAMN04488101_12041</name>
</gene>
<evidence type="ECO:0000313" key="10">
    <source>
        <dbReference type="Proteomes" id="UP000192678"/>
    </source>
</evidence>
<keyword evidence="2" id="KW-1003">Cell membrane</keyword>
<sequence length="612" mass="69835">MINFTPDTAKTEIAFVRILVPFALGIFSFYGCGATYLFNYIFLFSLILFATLSVVSIRYKHVNIHRYSGITGLTIHLLILTLGILCVISYKQHIYTDLQNIKNLEYLKIRIINEPQNKQNIILFNAESTKSTIATNSLSGYKFKNYIFQSVSGKIRVSIRTNEGIPLRLKYGDELIIPAKLSVIPAALNPNEFDYKAWLATQNLYHQTYLKPQEIVKLPTNSGNRLIRFAFDLRAEQVAIYRKLIKNDDAFAVASTLILGYRADLSSQMLNIYSKTGTIHALSVSGMHVALVYLVLNQLLYFLNREQATRIIKTTLILSLIWFYTLLTGFSPSVLRAAIMISVFIIAKLFNRNTNSYNIIAFAAFCLLLYDPFLLWDVGFQLSFMAVIGLIYLQPKIEGWLYVKNPWLNKIWSTIAMSLAAQLATYPFSVYYFHQFPLYFLFSNLFITLPTALIMYIGLSILLFKLDCLGPTLEWLIDFTNRGLDQIAHLPFAGISAIWLSKTELVLLCFALTLSIIAIDEQRKRLLLAATALFLCLQSALAIDKLQALQQKKTVRYVLKKNYAVAIIYSNKAVLFTDLKPESKAFLYFVKPALDQHRVTQIRFKDTINHPP</sequence>
<evidence type="ECO:0000256" key="4">
    <source>
        <dbReference type="ARBA" id="ARBA00022989"/>
    </source>
</evidence>
<feature type="transmembrane region" description="Helical" evidence="6">
    <location>
        <begin position="525"/>
        <end position="543"/>
    </location>
</feature>
<dbReference type="RefSeq" id="WP_084292041.1">
    <property type="nucleotide sequence ID" value="NZ_FWYB01000020.1"/>
</dbReference>
<evidence type="ECO:0000256" key="6">
    <source>
        <dbReference type="SAM" id="Phobius"/>
    </source>
</evidence>
<dbReference type="InterPro" id="IPR004477">
    <property type="entry name" value="ComEC_N"/>
</dbReference>
<dbReference type="Proteomes" id="UP000192678">
    <property type="component" value="Unassembled WGS sequence"/>
</dbReference>
<feature type="transmembrane region" description="Helical" evidence="6">
    <location>
        <begin position="439"/>
        <end position="464"/>
    </location>
</feature>
<comment type="subcellular location">
    <subcellularLocation>
        <location evidence="1">Cell membrane</location>
        <topology evidence="1">Multi-pass membrane protein</topology>
    </subcellularLocation>
</comment>
<dbReference type="Pfam" id="PF03772">
    <property type="entry name" value="Competence"/>
    <property type="match status" value="1"/>
</dbReference>
<dbReference type="AlphaFoldDB" id="A0A1W2F4T0"/>
<evidence type="ECO:0000313" key="9">
    <source>
        <dbReference type="EMBL" id="SMD16548.1"/>
    </source>
</evidence>